<evidence type="ECO:0000256" key="1">
    <source>
        <dbReference type="SAM" id="Phobius"/>
    </source>
</evidence>
<reference evidence="3" key="1">
    <citation type="submission" date="2023-01" db="EMBL/GenBank/DDBJ databases">
        <title>Genome assembly of the deep-sea coral Lophelia pertusa.</title>
        <authorList>
            <person name="Herrera S."/>
            <person name="Cordes E."/>
        </authorList>
    </citation>
    <scope>NUCLEOTIDE SEQUENCE</scope>
    <source>
        <strain evidence="3">USNM1676648</strain>
        <tissue evidence="3">Polyp</tissue>
    </source>
</reference>
<keyword evidence="2" id="KW-0732">Signal</keyword>
<name>A0A9W9YJ69_9CNID</name>
<keyword evidence="4" id="KW-1185">Reference proteome</keyword>
<feature type="transmembrane region" description="Helical" evidence="1">
    <location>
        <begin position="80"/>
        <end position="99"/>
    </location>
</feature>
<dbReference type="EMBL" id="MU827346">
    <property type="protein sequence ID" value="KAJ7352807.1"/>
    <property type="molecule type" value="Genomic_DNA"/>
</dbReference>
<dbReference type="AlphaFoldDB" id="A0A9W9YJ69"/>
<accession>A0A9W9YJ69</accession>
<dbReference type="InterPro" id="IPR045860">
    <property type="entry name" value="Snake_toxin-like_sf"/>
</dbReference>
<feature type="signal peptide" evidence="2">
    <location>
        <begin position="1"/>
        <end position="18"/>
    </location>
</feature>
<feature type="chain" id="PRO_5040798743" evidence="2">
    <location>
        <begin position="19"/>
        <end position="100"/>
    </location>
</feature>
<protein>
    <submittedName>
        <fullName evidence="3">Uncharacterized protein</fullName>
    </submittedName>
</protein>
<comment type="caution">
    <text evidence="3">The sequence shown here is derived from an EMBL/GenBank/DDBJ whole genome shotgun (WGS) entry which is preliminary data.</text>
</comment>
<dbReference type="SUPFAM" id="SSF57302">
    <property type="entry name" value="Snake toxin-like"/>
    <property type="match status" value="1"/>
</dbReference>
<proteinExistence type="predicted"/>
<evidence type="ECO:0000313" key="4">
    <source>
        <dbReference type="Proteomes" id="UP001163046"/>
    </source>
</evidence>
<organism evidence="3 4">
    <name type="scientific">Desmophyllum pertusum</name>
    <dbReference type="NCBI Taxonomy" id="174260"/>
    <lineage>
        <taxon>Eukaryota</taxon>
        <taxon>Metazoa</taxon>
        <taxon>Cnidaria</taxon>
        <taxon>Anthozoa</taxon>
        <taxon>Hexacorallia</taxon>
        <taxon>Scleractinia</taxon>
        <taxon>Caryophylliina</taxon>
        <taxon>Caryophylliidae</taxon>
        <taxon>Desmophyllum</taxon>
    </lineage>
</organism>
<keyword evidence="1" id="KW-1133">Transmembrane helix</keyword>
<keyword evidence="1" id="KW-0472">Membrane</keyword>
<sequence length="100" mass="10441">MKSLFALAFLLCISVGYGLKCYKCASTKGVKTVGVSFEGYEKGCTTAALCDKAAEAMKSKCKDQAKCTLDCCSGDLCNAAALQMVSAVVLITCALVALLY</sequence>
<keyword evidence="1" id="KW-0812">Transmembrane</keyword>
<dbReference type="Proteomes" id="UP001163046">
    <property type="component" value="Unassembled WGS sequence"/>
</dbReference>
<gene>
    <name evidence="3" type="ORF">OS493_033617</name>
</gene>
<evidence type="ECO:0000313" key="3">
    <source>
        <dbReference type="EMBL" id="KAJ7352807.1"/>
    </source>
</evidence>
<evidence type="ECO:0000256" key="2">
    <source>
        <dbReference type="SAM" id="SignalP"/>
    </source>
</evidence>